<dbReference type="PROSITE" id="PS00163">
    <property type="entry name" value="FUMARATE_LYASES"/>
    <property type="match status" value="1"/>
</dbReference>
<dbReference type="UniPathway" id="UPA00074">
    <property type="reaction ID" value="UER00132"/>
</dbReference>
<dbReference type="GO" id="GO:0044208">
    <property type="term" value="P:'de novo' AMP biosynthetic process"/>
    <property type="evidence" value="ECO:0007669"/>
    <property type="project" value="UniProtKB-UniPathway"/>
</dbReference>
<evidence type="ECO:0000256" key="12">
    <source>
        <dbReference type="RuleBase" id="RU361172"/>
    </source>
</evidence>
<name>A0A7C1CVP7_9BACT</name>
<comment type="pathway">
    <text evidence="1 12">Purine metabolism; IMP biosynthesis via de novo pathway; 5-amino-1-(5-phospho-D-ribosyl)imidazole-4-carboxamide from 5-amino-1-(5-phospho-D-ribosyl)imidazole-4-carboxylate: step 2/2.</text>
</comment>
<feature type="domain" description="Adenylosuccinate lyase C-terminal" evidence="13">
    <location>
        <begin position="349"/>
        <end position="429"/>
    </location>
</feature>
<dbReference type="InterPro" id="IPR020557">
    <property type="entry name" value="Fumarate_lyase_CS"/>
</dbReference>
<dbReference type="PANTHER" id="PTHR43172:SF1">
    <property type="entry name" value="ADENYLOSUCCINATE LYASE"/>
    <property type="match status" value="1"/>
</dbReference>
<gene>
    <name evidence="14" type="ORF">ENN47_07410</name>
</gene>
<dbReference type="PANTHER" id="PTHR43172">
    <property type="entry name" value="ADENYLOSUCCINATE LYASE"/>
    <property type="match status" value="1"/>
</dbReference>
<evidence type="ECO:0000256" key="5">
    <source>
        <dbReference type="ARBA" id="ARBA00017058"/>
    </source>
</evidence>
<dbReference type="SUPFAM" id="SSF48557">
    <property type="entry name" value="L-aspartase-like"/>
    <property type="match status" value="1"/>
</dbReference>
<proteinExistence type="inferred from homology"/>
<dbReference type="InterPro" id="IPR008948">
    <property type="entry name" value="L-Aspartase-like"/>
</dbReference>
<dbReference type="CDD" id="cd01360">
    <property type="entry name" value="Adenylsuccinate_lyase_1"/>
    <property type="match status" value="1"/>
</dbReference>
<dbReference type="Pfam" id="PF10397">
    <property type="entry name" value="ADSL_C"/>
    <property type="match status" value="1"/>
</dbReference>
<keyword evidence="7 12" id="KW-0456">Lyase</keyword>
<dbReference type="Proteomes" id="UP000886198">
    <property type="component" value="Unassembled WGS sequence"/>
</dbReference>
<dbReference type="GO" id="GO:0006189">
    <property type="term" value="P:'de novo' IMP biosynthetic process"/>
    <property type="evidence" value="ECO:0007669"/>
    <property type="project" value="UniProtKB-UniPathway"/>
</dbReference>
<organism evidence="14">
    <name type="scientific">Mesotoga infera</name>
    <dbReference type="NCBI Taxonomy" id="1236046"/>
    <lineage>
        <taxon>Bacteria</taxon>
        <taxon>Thermotogati</taxon>
        <taxon>Thermotogota</taxon>
        <taxon>Thermotogae</taxon>
        <taxon>Kosmotogales</taxon>
        <taxon>Kosmotogaceae</taxon>
        <taxon>Mesotoga</taxon>
    </lineage>
</organism>
<dbReference type="Gene3D" id="1.20.200.10">
    <property type="entry name" value="Fumarase/aspartase (Central domain)"/>
    <property type="match status" value="1"/>
</dbReference>
<dbReference type="FunFam" id="1.20.200.10:FF:000008">
    <property type="entry name" value="Adenylosuccinate lyase"/>
    <property type="match status" value="1"/>
</dbReference>
<dbReference type="UniPathway" id="UPA00075">
    <property type="reaction ID" value="UER00336"/>
</dbReference>
<evidence type="ECO:0000256" key="3">
    <source>
        <dbReference type="ARBA" id="ARBA00008273"/>
    </source>
</evidence>
<evidence type="ECO:0000256" key="1">
    <source>
        <dbReference type="ARBA" id="ARBA00004706"/>
    </source>
</evidence>
<dbReference type="Gene3D" id="1.10.40.30">
    <property type="entry name" value="Fumarase/aspartase (C-terminal domain)"/>
    <property type="match status" value="1"/>
</dbReference>
<protein>
    <recommendedName>
        <fullName evidence="5 11">Adenylosuccinate lyase</fullName>
        <shortName evidence="12">ASL</shortName>
        <ecNumber evidence="4 11">4.3.2.2</ecNumber>
    </recommendedName>
    <alternativeName>
        <fullName evidence="9 12">Adenylosuccinase</fullName>
    </alternativeName>
</protein>
<dbReference type="NCBIfam" id="TIGR00928">
    <property type="entry name" value="purB"/>
    <property type="match status" value="1"/>
</dbReference>
<dbReference type="GO" id="GO:0004018">
    <property type="term" value="F:N6-(1,2-dicarboxyethyl)AMP AMP-lyase (fumarate-forming) activity"/>
    <property type="evidence" value="ECO:0007669"/>
    <property type="project" value="UniProtKB-UniRule"/>
</dbReference>
<reference evidence="14" key="1">
    <citation type="journal article" date="2020" name="mSystems">
        <title>Genome- and Community-Level Interaction Insights into Carbon Utilization and Element Cycling Functions of Hydrothermarchaeota in Hydrothermal Sediment.</title>
        <authorList>
            <person name="Zhou Z."/>
            <person name="Liu Y."/>
            <person name="Xu W."/>
            <person name="Pan J."/>
            <person name="Luo Z.H."/>
            <person name="Li M."/>
        </authorList>
    </citation>
    <scope>NUCLEOTIDE SEQUENCE [LARGE SCALE GENOMIC DNA]</scope>
    <source>
        <strain evidence="14">SpSt-1179</strain>
    </source>
</reference>
<dbReference type="PRINTS" id="PR00149">
    <property type="entry name" value="FUMRATELYASE"/>
</dbReference>
<dbReference type="PRINTS" id="PR00145">
    <property type="entry name" value="ARGSUCLYASE"/>
</dbReference>
<comment type="caution">
    <text evidence="14">The sequence shown here is derived from an EMBL/GenBank/DDBJ whole genome shotgun (WGS) entry which is preliminary data.</text>
</comment>
<dbReference type="Gene3D" id="1.10.275.10">
    <property type="entry name" value="Fumarase/aspartase (N-terminal domain)"/>
    <property type="match status" value="1"/>
</dbReference>
<dbReference type="InterPro" id="IPR022761">
    <property type="entry name" value="Fumarate_lyase_N"/>
</dbReference>
<accession>A0A7C1CVP7</accession>
<comment type="similarity">
    <text evidence="3 12">Belongs to the lyase 1 family. Adenylosuccinate lyase subfamily.</text>
</comment>
<comment type="pathway">
    <text evidence="2 12">Purine metabolism; AMP biosynthesis via de novo pathway; AMP from IMP: step 2/2.</text>
</comment>
<dbReference type="InterPro" id="IPR000362">
    <property type="entry name" value="Fumarate_lyase_fam"/>
</dbReference>
<sequence length="432" mass="48675">MIERYALSPLKELWELEAQYERWLEVELAVVDAYEKTGRIPQGTLEKMRSAARIDLEAISEIEKQVDHDVIAFIKFVTQGMGDEARFFHLGLTSSDVVDTALSLAVRKSGRLIVGSLEQLSRALKEKAVANKDVVCMGRTHGIHAEPTSFGLKFLSFFVEIERAILRLNVAIDGCSVGKLSGAVGNYANILPEIESIALGELGLRPTAVSSQIIPRDIHAEFLSALAIAASSIERMAVEFRHLQRTEVLEVQEPFKKGQRGSSAMPHKKNPIICERLTGMARLMRSYAGASLEDIALWHERDISHSSVERVVLPDATMLLYYMAEKSVYLVSNLVIYPERMRENFKASRNLVFSQRVMLTLIEKGMSREEAYRLVQELSMDCWNGNLDFKQLVLTNQVITKLMSSEEIGRLFDPDYFLRNVNCVFERVLNGG</sequence>
<dbReference type="InterPro" id="IPR004769">
    <property type="entry name" value="Pur_lyase"/>
</dbReference>
<evidence type="ECO:0000256" key="4">
    <source>
        <dbReference type="ARBA" id="ARBA00012339"/>
    </source>
</evidence>
<comment type="catalytic activity">
    <reaction evidence="8">
        <text>(2S)-2-[5-amino-1-(5-phospho-beta-D-ribosyl)imidazole-4-carboxamido]succinate = 5-amino-1-(5-phospho-beta-D-ribosyl)imidazole-4-carboxamide + fumarate</text>
        <dbReference type="Rhea" id="RHEA:23920"/>
        <dbReference type="ChEBI" id="CHEBI:29806"/>
        <dbReference type="ChEBI" id="CHEBI:58443"/>
        <dbReference type="ChEBI" id="CHEBI:58475"/>
        <dbReference type="EC" id="4.3.2.2"/>
    </reaction>
    <physiologicalReaction direction="left-to-right" evidence="8">
        <dbReference type="Rhea" id="RHEA:23921"/>
    </physiologicalReaction>
</comment>
<evidence type="ECO:0000256" key="11">
    <source>
        <dbReference type="NCBIfam" id="TIGR00928"/>
    </source>
</evidence>
<evidence type="ECO:0000256" key="10">
    <source>
        <dbReference type="ARBA" id="ARBA00049115"/>
    </source>
</evidence>
<dbReference type="InterPro" id="IPR019468">
    <property type="entry name" value="AdenyloSucc_lyase_C"/>
</dbReference>
<comment type="catalytic activity">
    <reaction evidence="10">
        <text>N(6)-(1,2-dicarboxyethyl)-AMP = fumarate + AMP</text>
        <dbReference type="Rhea" id="RHEA:16853"/>
        <dbReference type="ChEBI" id="CHEBI:29806"/>
        <dbReference type="ChEBI" id="CHEBI:57567"/>
        <dbReference type="ChEBI" id="CHEBI:456215"/>
        <dbReference type="EC" id="4.3.2.2"/>
    </reaction>
    <physiologicalReaction direction="left-to-right" evidence="10">
        <dbReference type="Rhea" id="RHEA:16854"/>
    </physiologicalReaction>
</comment>
<dbReference type="FunFam" id="1.10.40.30:FF:000007">
    <property type="entry name" value="Adenylosuccinate lyase"/>
    <property type="match status" value="1"/>
</dbReference>
<dbReference type="GO" id="GO:0070626">
    <property type="term" value="F:(S)-2-(5-amino-1-(5-phospho-D-ribosyl)imidazole-4-carboxamido) succinate lyase (fumarate-forming) activity"/>
    <property type="evidence" value="ECO:0007669"/>
    <property type="project" value="TreeGrafter"/>
</dbReference>
<keyword evidence="6 12" id="KW-0658">Purine biosynthesis</keyword>
<dbReference type="AlphaFoldDB" id="A0A7C1CVP7"/>
<evidence type="ECO:0000256" key="6">
    <source>
        <dbReference type="ARBA" id="ARBA00022755"/>
    </source>
</evidence>
<dbReference type="Pfam" id="PF00206">
    <property type="entry name" value="Lyase_1"/>
    <property type="match status" value="1"/>
</dbReference>
<dbReference type="GO" id="GO:0005829">
    <property type="term" value="C:cytosol"/>
    <property type="evidence" value="ECO:0007669"/>
    <property type="project" value="TreeGrafter"/>
</dbReference>
<dbReference type="EMBL" id="DSBT01000207">
    <property type="protein sequence ID" value="HDP77995.1"/>
    <property type="molecule type" value="Genomic_DNA"/>
</dbReference>
<evidence type="ECO:0000256" key="7">
    <source>
        <dbReference type="ARBA" id="ARBA00023239"/>
    </source>
</evidence>
<dbReference type="SMART" id="SM00998">
    <property type="entry name" value="ADSL_C"/>
    <property type="match status" value="1"/>
</dbReference>
<dbReference type="InterPro" id="IPR024083">
    <property type="entry name" value="Fumarase/histidase_N"/>
</dbReference>
<evidence type="ECO:0000256" key="8">
    <source>
        <dbReference type="ARBA" id="ARBA00024477"/>
    </source>
</evidence>
<evidence type="ECO:0000259" key="13">
    <source>
        <dbReference type="SMART" id="SM00998"/>
    </source>
</evidence>
<evidence type="ECO:0000313" key="14">
    <source>
        <dbReference type="EMBL" id="HDP77995.1"/>
    </source>
</evidence>
<dbReference type="EC" id="4.3.2.2" evidence="4 11"/>
<evidence type="ECO:0000256" key="9">
    <source>
        <dbReference type="ARBA" id="ARBA00030717"/>
    </source>
</evidence>
<evidence type="ECO:0000256" key="2">
    <source>
        <dbReference type="ARBA" id="ARBA00004734"/>
    </source>
</evidence>